<dbReference type="EMBL" id="OBEA01000001">
    <property type="protein sequence ID" value="SNY37820.1"/>
    <property type="molecule type" value="Genomic_DNA"/>
</dbReference>
<protein>
    <submittedName>
        <fullName evidence="4">Uncharacterized protein</fullName>
    </submittedName>
</protein>
<evidence type="ECO:0000313" key="6">
    <source>
        <dbReference type="Proteomes" id="UP000231702"/>
    </source>
</evidence>
<accession>A0A285HPY6</accession>
<organism evidence="4 5">
    <name type="scientific">Pseudooceanicola antarcticus</name>
    <dbReference type="NCBI Taxonomy" id="1247613"/>
    <lineage>
        <taxon>Bacteria</taxon>
        <taxon>Pseudomonadati</taxon>
        <taxon>Pseudomonadota</taxon>
        <taxon>Alphaproteobacteria</taxon>
        <taxon>Rhodobacterales</taxon>
        <taxon>Paracoccaceae</taxon>
        <taxon>Pseudooceanicola</taxon>
    </lineage>
</organism>
<evidence type="ECO:0000256" key="2">
    <source>
        <dbReference type="SAM" id="Phobius"/>
    </source>
</evidence>
<sequence>MHMAHSTGWNAGGTGPRQETGAEGPPRGRERAGLMADLTPEGDQPLGMGLMAVALMAGIVGLSSGWFGAPPAGGTGLVRASQSLLLEPGTPRPAWPEGDRLADRAPGPVPAEFLHLSAILQATPPSRAPELRRPSRP</sequence>
<evidence type="ECO:0000313" key="5">
    <source>
        <dbReference type="Proteomes" id="UP000231655"/>
    </source>
</evidence>
<reference evidence="3 6" key="2">
    <citation type="journal article" date="2018" name="Int. J. Syst. Evol. Microbiol.">
        <title>Pseudooceanicola lipolyticus sp. nov., a marine alphaproteobacterium, reclassification of Oceanicola flagellatus as Pseudooceanicola flagellatus comb. nov. and emended description of the genus Pseudooceanicola.</title>
        <authorList>
            <person name="Huang M.-M."/>
            <person name="Guo L.-L."/>
            <person name="Wu Y.-H."/>
            <person name="Lai Q.-L."/>
            <person name="Shao Z.-Z."/>
            <person name="Wang C.-S."/>
            <person name="Wu M."/>
            <person name="Xu X.-W."/>
        </authorList>
    </citation>
    <scope>NUCLEOTIDE SEQUENCE [LARGE SCALE GENOMIC DNA]</scope>
    <source>
        <strain evidence="3 6">Ar-45</strain>
    </source>
</reference>
<evidence type="ECO:0000256" key="1">
    <source>
        <dbReference type="SAM" id="MobiDB-lite"/>
    </source>
</evidence>
<keyword evidence="2" id="KW-0472">Membrane</keyword>
<feature type="transmembrane region" description="Helical" evidence="2">
    <location>
        <begin position="46"/>
        <end position="69"/>
    </location>
</feature>
<feature type="region of interest" description="Disordered" evidence="1">
    <location>
        <begin position="1"/>
        <end position="41"/>
    </location>
</feature>
<dbReference type="AlphaFoldDB" id="A0A285HPY6"/>
<gene>
    <name evidence="3" type="ORF">CVM39_13970</name>
    <name evidence="4" type="ORF">SAMN06297129_0363</name>
</gene>
<reference evidence="4 5" key="1">
    <citation type="submission" date="2017-09" db="EMBL/GenBank/DDBJ databases">
        <authorList>
            <person name="Ehlers B."/>
            <person name="Leendertz F.H."/>
        </authorList>
    </citation>
    <scope>NUCLEOTIDE SEQUENCE [LARGE SCALE GENOMIC DNA]</scope>
    <source>
        <strain evidence="4 5">CGMCC 1.12662</strain>
    </source>
</reference>
<dbReference type="Proteomes" id="UP000231702">
    <property type="component" value="Unassembled WGS sequence"/>
</dbReference>
<keyword evidence="2" id="KW-0812">Transmembrane</keyword>
<keyword evidence="6" id="KW-1185">Reference proteome</keyword>
<feature type="region of interest" description="Disordered" evidence="1">
    <location>
        <begin position="88"/>
        <end position="108"/>
    </location>
</feature>
<evidence type="ECO:0000313" key="3">
    <source>
        <dbReference type="EMBL" id="PJE27682.1"/>
    </source>
</evidence>
<name>A0A285HPY6_9RHOB</name>
<proteinExistence type="predicted"/>
<evidence type="ECO:0000313" key="4">
    <source>
        <dbReference type="EMBL" id="SNY37820.1"/>
    </source>
</evidence>
<keyword evidence="2" id="KW-1133">Transmembrane helix</keyword>
<dbReference type="EMBL" id="PGTD01000017">
    <property type="protein sequence ID" value="PJE27682.1"/>
    <property type="molecule type" value="Genomic_DNA"/>
</dbReference>
<dbReference type="Proteomes" id="UP000231655">
    <property type="component" value="Unassembled WGS sequence"/>
</dbReference>